<dbReference type="AlphaFoldDB" id="G0N1I6"/>
<accession>G0N1I6</accession>
<name>G0N1I6_CAEBE</name>
<dbReference type="EMBL" id="GL379827">
    <property type="protein sequence ID" value="EGT50082.1"/>
    <property type="molecule type" value="Genomic_DNA"/>
</dbReference>
<evidence type="ECO:0008006" key="3">
    <source>
        <dbReference type="Google" id="ProtNLM"/>
    </source>
</evidence>
<evidence type="ECO:0000313" key="1">
    <source>
        <dbReference type="EMBL" id="EGT50082.1"/>
    </source>
</evidence>
<keyword evidence="2" id="KW-1185">Reference proteome</keyword>
<dbReference type="HOGENOM" id="CLU_824476_0_0_1"/>
<sequence>MKVLKVIGSLNRVCLITCEDDDDDDELYPNGSTIQLYYEQLSSEQTIITWSRSDGKREKTINKGDILNVFSEDLLTVLGCKQPKWDKIHVNCEEEIFLNTLSITKYLEMQANRFPHPDCLERIFGDCYLIDMDTDEIRCCQRLRKTCHTFRNFIDDTKPKQSMNVLEVDGCPDRIHLKTYRNDDKELYPNGPKVDLLYEEFEKRHTKITWNRSDEKREKLIFNENGLELFYRDFGTILESKVSKWDMIVLMPHIFLNTPSVTKTLELDGIHFPNPEYLKRIFGEYLYLVENEDQISKVWYFKRPDNYVVCMKFSETYYGYDIFIIPAGDVPQEALIH</sequence>
<proteinExistence type="predicted"/>
<protein>
    <recommendedName>
        <fullName evidence="3">DUF38 domain-containing protein</fullName>
    </recommendedName>
</protein>
<organism evidence="2">
    <name type="scientific">Caenorhabditis brenneri</name>
    <name type="common">Nematode worm</name>
    <dbReference type="NCBI Taxonomy" id="135651"/>
    <lineage>
        <taxon>Eukaryota</taxon>
        <taxon>Metazoa</taxon>
        <taxon>Ecdysozoa</taxon>
        <taxon>Nematoda</taxon>
        <taxon>Chromadorea</taxon>
        <taxon>Rhabditida</taxon>
        <taxon>Rhabditina</taxon>
        <taxon>Rhabditomorpha</taxon>
        <taxon>Rhabditoidea</taxon>
        <taxon>Rhabditidae</taxon>
        <taxon>Peloderinae</taxon>
        <taxon>Caenorhabditis</taxon>
    </lineage>
</organism>
<evidence type="ECO:0000313" key="2">
    <source>
        <dbReference type="Proteomes" id="UP000008068"/>
    </source>
</evidence>
<dbReference type="Proteomes" id="UP000008068">
    <property type="component" value="Unassembled WGS sequence"/>
</dbReference>
<gene>
    <name evidence="1" type="ORF">CAEBREN_22067</name>
</gene>
<reference evidence="2" key="1">
    <citation type="submission" date="2011-07" db="EMBL/GenBank/DDBJ databases">
        <authorList>
            <consortium name="Caenorhabditis brenneri Sequencing and Analysis Consortium"/>
            <person name="Wilson R.K."/>
        </authorList>
    </citation>
    <scope>NUCLEOTIDE SEQUENCE [LARGE SCALE GENOMIC DNA]</scope>
    <source>
        <strain evidence="2">PB2801</strain>
    </source>
</reference>
<dbReference type="InParanoid" id="G0N1I6"/>